<dbReference type="Proteomes" id="UP000694388">
    <property type="component" value="Unplaced"/>
</dbReference>
<reference evidence="2" key="1">
    <citation type="submission" date="2025-05" db="UniProtKB">
        <authorList>
            <consortium name="Ensembl"/>
        </authorList>
    </citation>
    <scope>IDENTIFICATION</scope>
</reference>
<dbReference type="Ensembl" id="ENSEBUT00000002909.1">
    <property type="protein sequence ID" value="ENSEBUP00000002553.1"/>
    <property type="gene ID" value="ENSEBUG00000001968.1"/>
</dbReference>
<evidence type="ECO:0000313" key="3">
    <source>
        <dbReference type="Proteomes" id="UP000694388"/>
    </source>
</evidence>
<evidence type="ECO:0000313" key="2">
    <source>
        <dbReference type="Ensembl" id="ENSEBUP00000002558.1"/>
    </source>
</evidence>
<dbReference type="GeneTree" id="ENSGT00390000010231"/>
<dbReference type="InterPro" id="IPR007914">
    <property type="entry name" value="UPF0193"/>
</dbReference>
<keyword evidence="3" id="KW-1185">Reference proteome</keyword>
<sequence>MEPVCGSLPVPNMTPSAVQHHSMPTSLIPIKPGARPHLRPAEVCRASDAYTCEPFLSKCYVNGQDEKDKLQNIMANCKSQQSPPCPINTPESPTVPDRFQELIGEIDERVEFLQQIRAFGKEKEYKSIIYSQISEKMHEMEAIDKERTKEMRCQIFTGKEMKLSFH</sequence>
<name>A0A8C4PXC4_EPTBU</name>
<proteinExistence type="predicted"/>
<dbReference type="PANTHER" id="PTHR28348:SF1">
    <property type="entry name" value="UPF0193 PROTEIN EVG1"/>
    <property type="match status" value="1"/>
</dbReference>
<dbReference type="Ensembl" id="ENSEBUT00000002914.1">
    <property type="protein sequence ID" value="ENSEBUP00000002558.1"/>
    <property type="gene ID" value="ENSEBUG00000001968.1"/>
</dbReference>
<accession>A0A8C4PXC4</accession>
<protein>
    <submittedName>
        <fullName evidence="2">Chromosome 22 open reading frame 23</fullName>
    </submittedName>
</protein>
<dbReference type="PANTHER" id="PTHR28348">
    <property type="entry name" value="UPF0193 PROTEIN EVG1"/>
    <property type="match status" value="1"/>
</dbReference>
<feature type="region of interest" description="Disordered" evidence="1">
    <location>
        <begin position="1"/>
        <end position="32"/>
    </location>
</feature>
<organism evidence="2 3">
    <name type="scientific">Eptatretus burgeri</name>
    <name type="common">Inshore hagfish</name>
    <dbReference type="NCBI Taxonomy" id="7764"/>
    <lineage>
        <taxon>Eukaryota</taxon>
        <taxon>Metazoa</taxon>
        <taxon>Chordata</taxon>
        <taxon>Craniata</taxon>
        <taxon>Vertebrata</taxon>
        <taxon>Cyclostomata</taxon>
        <taxon>Myxini</taxon>
        <taxon>Myxiniformes</taxon>
        <taxon>Myxinidae</taxon>
        <taxon>Eptatretinae</taxon>
        <taxon>Eptatretus</taxon>
    </lineage>
</organism>
<evidence type="ECO:0000256" key="1">
    <source>
        <dbReference type="SAM" id="MobiDB-lite"/>
    </source>
</evidence>
<dbReference type="OMA" id="IMANCKS"/>
<dbReference type="Pfam" id="PF05250">
    <property type="entry name" value="UPF0193"/>
    <property type="match status" value="1"/>
</dbReference>
<feature type="compositionally biased region" description="Polar residues" evidence="1">
    <location>
        <begin position="13"/>
        <end position="25"/>
    </location>
</feature>
<dbReference type="AlphaFoldDB" id="A0A8C4PXC4"/>
<dbReference type="Ensembl" id="ENSEBUT00000002899.1">
    <property type="protein sequence ID" value="ENSEBUP00000002543.1"/>
    <property type="gene ID" value="ENSEBUG00000001968.1"/>
</dbReference>